<protein>
    <submittedName>
        <fullName evidence="1">Uncharacterized protein</fullName>
    </submittedName>
</protein>
<name>A0A8S5Q3H7_9CAUD</name>
<dbReference type="EMBL" id="BK015567">
    <property type="protein sequence ID" value="DAE13560.1"/>
    <property type="molecule type" value="Genomic_DNA"/>
</dbReference>
<evidence type="ECO:0000313" key="1">
    <source>
        <dbReference type="EMBL" id="DAE13560.1"/>
    </source>
</evidence>
<accession>A0A8S5Q3H7</accession>
<proteinExistence type="predicted"/>
<reference evidence="1" key="1">
    <citation type="journal article" date="2021" name="Proc. Natl. Acad. Sci. U.S.A.">
        <title>A Catalog of Tens of Thousands of Viruses from Human Metagenomes Reveals Hidden Associations with Chronic Diseases.</title>
        <authorList>
            <person name="Tisza M.J."/>
            <person name="Buck C.B."/>
        </authorList>
    </citation>
    <scope>NUCLEOTIDE SEQUENCE</scope>
    <source>
        <strain evidence="1">CtVif31</strain>
    </source>
</reference>
<sequence length="152" mass="17132">MPKWTEYTSKNTLADNDEVMLYDATGKANKRGLMSKFWDYVVDKMSTAVIGKLETENKTVIGALNYLYGKSIFNGVKQPGTYSFPIKQNSCMLVVLQTSASNNAPVYVVSRYYTDICIQLLTGEREDSKASVKNEQLVITLRYSSCVIIYSF</sequence>
<organism evidence="1">
    <name type="scientific">Siphoviridae sp. ctVif31</name>
    <dbReference type="NCBI Taxonomy" id="2825532"/>
    <lineage>
        <taxon>Viruses</taxon>
        <taxon>Duplodnaviria</taxon>
        <taxon>Heunggongvirae</taxon>
        <taxon>Uroviricota</taxon>
        <taxon>Caudoviricetes</taxon>
    </lineage>
</organism>